<organism evidence="2 3">
    <name type="scientific">Protea cynaroides</name>
    <dbReference type="NCBI Taxonomy" id="273540"/>
    <lineage>
        <taxon>Eukaryota</taxon>
        <taxon>Viridiplantae</taxon>
        <taxon>Streptophyta</taxon>
        <taxon>Embryophyta</taxon>
        <taxon>Tracheophyta</taxon>
        <taxon>Spermatophyta</taxon>
        <taxon>Magnoliopsida</taxon>
        <taxon>Proteales</taxon>
        <taxon>Proteaceae</taxon>
        <taxon>Protea</taxon>
    </lineage>
</organism>
<dbReference type="EMBL" id="JAMYWD010000007">
    <property type="protein sequence ID" value="KAJ4965003.1"/>
    <property type="molecule type" value="Genomic_DNA"/>
</dbReference>
<evidence type="ECO:0000256" key="1">
    <source>
        <dbReference type="SAM" id="MobiDB-lite"/>
    </source>
</evidence>
<evidence type="ECO:0000313" key="3">
    <source>
        <dbReference type="Proteomes" id="UP001141806"/>
    </source>
</evidence>
<proteinExistence type="predicted"/>
<dbReference type="AlphaFoldDB" id="A0A9Q0HHQ5"/>
<sequence length="112" mass="13055">MNLGLPICSSIYGGLQMLFNIEGRAWGASVRFPLRFQAFVVLLLIFSRYQGWFQPEPFLARSDRTPFPSRLQNPTLSSQSYNSLSRRKWRSPKVNRRCRSSKQRKISLSLTR</sequence>
<accession>A0A9Q0HHQ5</accession>
<keyword evidence="3" id="KW-1185">Reference proteome</keyword>
<feature type="region of interest" description="Disordered" evidence="1">
    <location>
        <begin position="61"/>
        <end position="112"/>
    </location>
</feature>
<dbReference type="Proteomes" id="UP001141806">
    <property type="component" value="Unassembled WGS sequence"/>
</dbReference>
<gene>
    <name evidence="2" type="ORF">NE237_016852</name>
</gene>
<protein>
    <submittedName>
        <fullName evidence="2">Uncharacterized protein</fullName>
    </submittedName>
</protein>
<reference evidence="2" key="1">
    <citation type="journal article" date="2023" name="Plant J.">
        <title>The genome of the king protea, Protea cynaroides.</title>
        <authorList>
            <person name="Chang J."/>
            <person name="Duong T.A."/>
            <person name="Schoeman C."/>
            <person name="Ma X."/>
            <person name="Roodt D."/>
            <person name="Barker N."/>
            <person name="Li Z."/>
            <person name="Van de Peer Y."/>
            <person name="Mizrachi E."/>
        </authorList>
    </citation>
    <scope>NUCLEOTIDE SEQUENCE</scope>
    <source>
        <tissue evidence="2">Young leaves</tissue>
    </source>
</reference>
<evidence type="ECO:0000313" key="2">
    <source>
        <dbReference type="EMBL" id="KAJ4965003.1"/>
    </source>
</evidence>
<comment type="caution">
    <text evidence="2">The sequence shown here is derived from an EMBL/GenBank/DDBJ whole genome shotgun (WGS) entry which is preliminary data.</text>
</comment>
<feature type="compositionally biased region" description="Basic residues" evidence="1">
    <location>
        <begin position="85"/>
        <end position="105"/>
    </location>
</feature>
<feature type="compositionally biased region" description="Polar residues" evidence="1">
    <location>
        <begin position="70"/>
        <end position="84"/>
    </location>
</feature>
<name>A0A9Q0HHQ5_9MAGN</name>